<protein>
    <submittedName>
        <fullName evidence="1">Uncharacterized protein</fullName>
    </submittedName>
</protein>
<dbReference type="OrthoDB" id="15189at2759"/>
<dbReference type="AlphaFoldDB" id="A0A0C3FEY2"/>
<gene>
    <name evidence="1" type="ORF">PILCRDRAFT_819850</name>
</gene>
<accession>A0A0C3FEY2</accession>
<dbReference type="EMBL" id="KN832992">
    <property type="protein sequence ID" value="KIM83060.1"/>
    <property type="molecule type" value="Genomic_DNA"/>
</dbReference>
<dbReference type="HOGENOM" id="CLU_1816522_0_0_1"/>
<keyword evidence="2" id="KW-1185">Reference proteome</keyword>
<sequence>MARGEVEMSISLTSYLLEKVLQMATTGMTRIIVGFIRTLRPKGSGFKTGACQIDPLESITVDVLTTASTFVSVCVSIKQGVFIVGVIDWDAYGRLRSVHGWKRFMSVLGKSGRPKRRAKRPLETSTVILPIFKIRRFRNWKD</sequence>
<dbReference type="InParanoid" id="A0A0C3FEY2"/>
<reference evidence="2" key="2">
    <citation type="submission" date="2015-01" db="EMBL/GenBank/DDBJ databases">
        <title>Evolutionary Origins and Diversification of the Mycorrhizal Mutualists.</title>
        <authorList>
            <consortium name="DOE Joint Genome Institute"/>
            <consortium name="Mycorrhizal Genomics Consortium"/>
            <person name="Kohler A."/>
            <person name="Kuo A."/>
            <person name="Nagy L.G."/>
            <person name="Floudas D."/>
            <person name="Copeland A."/>
            <person name="Barry K.W."/>
            <person name="Cichocki N."/>
            <person name="Veneault-Fourrey C."/>
            <person name="LaButti K."/>
            <person name="Lindquist E.A."/>
            <person name="Lipzen A."/>
            <person name="Lundell T."/>
            <person name="Morin E."/>
            <person name="Murat C."/>
            <person name="Riley R."/>
            <person name="Ohm R."/>
            <person name="Sun H."/>
            <person name="Tunlid A."/>
            <person name="Henrissat B."/>
            <person name="Grigoriev I.V."/>
            <person name="Hibbett D.S."/>
            <person name="Martin F."/>
        </authorList>
    </citation>
    <scope>NUCLEOTIDE SEQUENCE [LARGE SCALE GENOMIC DNA]</scope>
    <source>
        <strain evidence="2">F 1598</strain>
    </source>
</reference>
<reference evidence="1 2" key="1">
    <citation type="submission" date="2014-04" db="EMBL/GenBank/DDBJ databases">
        <authorList>
            <consortium name="DOE Joint Genome Institute"/>
            <person name="Kuo A."/>
            <person name="Tarkka M."/>
            <person name="Buscot F."/>
            <person name="Kohler A."/>
            <person name="Nagy L.G."/>
            <person name="Floudas D."/>
            <person name="Copeland A."/>
            <person name="Barry K.W."/>
            <person name="Cichocki N."/>
            <person name="Veneault-Fourrey C."/>
            <person name="LaButti K."/>
            <person name="Lindquist E.A."/>
            <person name="Lipzen A."/>
            <person name="Lundell T."/>
            <person name="Morin E."/>
            <person name="Murat C."/>
            <person name="Sun H."/>
            <person name="Tunlid A."/>
            <person name="Henrissat B."/>
            <person name="Grigoriev I.V."/>
            <person name="Hibbett D.S."/>
            <person name="Martin F."/>
            <person name="Nordberg H.P."/>
            <person name="Cantor M.N."/>
            <person name="Hua S.X."/>
        </authorList>
    </citation>
    <scope>NUCLEOTIDE SEQUENCE [LARGE SCALE GENOMIC DNA]</scope>
    <source>
        <strain evidence="1 2">F 1598</strain>
    </source>
</reference>
<name>A0A0C3FEY2_PILCF</name>
<proteinExistence type="predicted"/>
<evidence type="ECO:0000313" key="1">
    <source>
        <dbReference type="EMBL" id="KIM83060.1"/>
    </source>
</evidence>
<organism evidence="1 2">
    <name type="scientific">Piloderma croceum (strain F 1598)</name>
    <dbReference type="NCBI Taxonomy" id="765440"/>
    <lineage>
        <taxon>Eukaryota</taxon>
        <taxon>Fungi</taxon>
        <taxon>Dikarya</taxon>
        <taxon>Basidiomycota</taxon>
        <taxon>Agaricomycotina</taxon>
        <taxon>Agaricomycetes</taxon>
        <taxon>Agaricomycetidae</taxon>
        <taxon>Atheliales</taxon>
        <taxon>Atheliaceae</taxon>
        <taxon>Piloderma</taxon>
    </lineage>
</organism>
<dbReference type="Proteomes" id="UP000054166">
    <property type="component" value="Unassembled WGS sequence"/>
</dbReference>
<evidence type="ECO:0000313" key="2">
    <source>
        <dbReference type="Proteomes" id="UP000054166"/>
    </source>
</evidence>